<dbReference type="GO" id="GO:0030154">
    <property type="term" value="P:cell differentiation"/>
    <property type="evidence" value="ECO:0007669"/>
    <property type="project" value="TreeGrafter"/>
</dbReference>
<dbReference type="PROSITE" id="PS00031">
    <property type="entry name" value="NUCLEAR_REC_DBD_1"/>
    <property type="match status" value="1"/>
</dbReference>
<dbReference type="PANTHER" id="PTHR24082">
    <property type="entry name" value="NUCLEAR HORMONE RECEPTOR"/>
    <property type="match status" value="1"/>
</dbReference>
<dbReference type="EMBL" id="CAJNOR010006670">
    <property type="protein sequence ID" value="CAF1600788.1"/>
    <property type="molecule type" value="Genomic_DNA"/>
</dbReference>
<accession>A0A813V4F1</accession>
<evidence type="ECO:0000256" key="2">
    <source>
        <dbReference type="ARBA" id="ARBA00022723"/>
    </source>
</evidence>
<dbReference type="SUPFAM" id="SSF48508">
    <property type="entry name" value="Nuclear receptor ligand-binding domain"/>
    <property type="match status" value="1"/>
</dbReference>
<dbReference type="Pfam" id="PF00105">
    <property type="entry name" value="zf-C4"/>
    <property type="match status" value="1"/>
</dbReference>
<evidence type="ECO:0000313" key="15">
    <source>
        <dbReference type="Proteomes" id="UP000663852"/>
    </source>
</evidence>
<dbReference type="InterPro" id="IPR001628">
    <property type="entry name" value="Znf_hrmn_rcpt"/>
</dbReference>
<organism evidence="12 15">
    <name type="scientific">Adineta ricciae</name>
    <name type="common">Rotifer</name>
    <dbReference type="NCBI Taxonomy" id="249248"/>
    <lineage>
        <taxon>Eukaryota</taxon>
        <taxon>Metazoa</taxon>
        <taxon>Spiralia</taxon>
        <taxon>Gnathifera</taxon>
        <taxon>Rotifera</taxon>
        <taxon>Eurotatoria</taxon>
        <taxon>Bdelloidea</taxon>
        <taxon>Adinetida</taxon>
        <taxon>Adinetidae</taxon>
        <taxon>Adineta</taxon>
    </lineage>
</organism>
<dbReference type="GO" id="GO:0000122">
    <property type="term" value="P:negative regulation of transcription by RNA polymerase II"/>
    <property type="evidence" value="ECO:0007669"/>
    <property type="project" value="TreeGrafter"/>
</dbReference>
<evidence type="ECO:0000256" key="1">
    <source>
        <dbReference type="ARBA" id="ARBA00005993"/>
    </source>
</evidence>
<sequence>MPESELRMAVQNNENDDGNQVSDLKGTESNTSPSLAKAKRTRLTFPFGACRVCSDSATGIHYGIATCEGCKGFFKRSILRKEKYRCYFDNTCLINVTNRNRCKACRFRRCIDEGMSVDGVKMGRIPKLVKERALIELKEQQTKEAALTGANEDHARESSCSSLSDRSIENYDPNAMDTDYLESEPSPLQRRAGLGQLYTNDNCEKNLANSSFNLPNQSLNSKAQSDLSQRSETVALPSNDSELRKNPFIYRTKYPTFLPDDFTVDETEGLTMQSSGLLSDEAFKHVITIRNKLRADQLSFLIQLNEGETVFIRYIRWSAYNIFLRRSKRVKQLVSRMHQMIDRNVQEYPGGNNTMGDFLRSIGLSCQVFTRAAVLYVQELPGMKNIDMKTMEKLILHRAFGWHMLKYHELYNSNGECYALGPDGFQYSRHWMNQLNSVLLTNAMFNFCLHIQELRLSDSEFSLVLPLYFCSSDPKTENTEVVQMLRSCYLYAFYAELCQTRGESEGKQLCLKTLQVLEDLVPLSELYDKEIADRSLEG</sequence>
<dbReference type="PRINTS" id="PR00047">
    <property type="entry name" value="STROIDFINGER"/>
</dbReference>
<keyword evidence="14" id="KW-1185">Reference proteome</keyword>
<keyword evidence="9" id="KW-0539">Nucleus</keyword>
<dbReference type="CDD" id="cd06916">
    <property type="entry name" value="NR_DBD_like"/>
    <property type="match status" value="1"/>
</dbReference>
<keyword evidence="7" id="KW-0804">Transcription</keyword>
<dbReference type="Proteomes" id="UP000663828">
    <property type="component" value="Unassembled WGS sequence"/>
</dbReference>
<reference evidence="12" key="1">
    <citation type="submission" date="2021-02" db="EMBL/GenBank/DDBJ databases">
        <authorList>
            <person name="Nowell W R."/>
        </authorList>
    </citation>
    <scope>NUCLEOTIDE SEQUENCE</scope>
</reference>
<feature type="region of interest" description="Disordered" evidence="10">
    <location>
        <begin position="145"/>
        <end position="186"/>
    </location>
</feature>
<dbReference type="PROSITE" id="PS51030">
    <property type="entry name" value="NUCLEAR_REC_DBD_2"/>
    <property type="match status" value="1"/>
</dbReference>
<evidence type="ECO:0000256" key="6">
    <source>
        <dbReference type="ARBA" id="ARBA00023125"/>
    </source>
</evidence>
<feature type="region of interest" description="Disordered" evidence="10">
    <location>
        <begin position="1"/>
        <end position="37"/>
    </location>
</feature>
<dbReference type="Gene3D" id="3.30.50.10">
    <property type="entry name" value="Erythroid Transcription Factor GATA-1, subunit A"/>
    <property type="match status" value="1"/>
</dbReference>
<evidence type="ECO:0000256" key="4">
    <source>
        <dbReference type="ARBA" id="ARBA00022833"/>
    </source>
</evidence>
<dbReference type="SMART" id="SM00399">
    <property type="entry name" value="ZnF_C4"/>
    <property type="match status" value="1"/>
</dbReference>
<dbReference type="GO" id="GO:0009755">
    <property type="term" value="P:hormone-mediated signaling pathway"/>
    <property type="evidence" value="ECO:0007669"/>
    <property type="project" value="TreeGrafter"/>
</dbReference>
<evidence type="ECO:0000259" key="11">
    <source>
        <dbReference type="PROSITE" id="PS51030"/>
    </source>
</evidence>
<feature type="domain" description="Nuclear receptor" evidence="11">
    <location>
        <begin position="47"/>
        <end position="122"/>
    </location>
</feature>
<protein>
    <recommendedName>
        <fullName evidence="11">Nuclear receptor domain-containing protein</fullName>
    </recommendedName>
</protein>
<dbReference type="SUPFAM" id="SSF57716">
    <property type="entry name" value="Glucocorticoid receptor-like (DNA-binding domain)"/>
    <property type="match status" value="1"/>
</dbReference>
<feature type="compositionally biased region" description="Polar residues" evidence="10">
    <location>
        <begin position="10"/>
        <end position="34"/>
    </location>
</feature>
<dbReference type="InterPro" id="IPR013088">
    <property type="entry name" value="Znf_NHR/GATA"/>
</dbReference>
<evidence type="ECO:0000256" key="10">
    <source>
        <dbReference type="SAM" id="MobiDB-lite"/>
    </source>
</evidence>
<keyword evidence="3" id="KW-0863">Zinc-finger</keyword>
<dbReference type="GO" id="GO:0045944">
    <property type="term" value="P:positive regulation of transcription by RNA polymerase II"/>
    <property type="evidence" value="ECO:0007669"/>
    <property type="project" value="TreeGrafter"/>
</dbReference>
<evidence type="ECO:0000313" key="13">
    <source>
        <dbReference type="EMBL" id="CAF1600788.1"/>
    </source>
</evidence>
<dbReference type="InterPro" id="IPR050234">
    <property type="entry name" value="Nuclear_hormone_rcpt_NR1"/>
</dbReference>
<evidence type="ECO:0000256" key="7">
    <source>
        <dbReference type="ARBA" id="ARBA00023163"/>
    </source>
</evidence>
<dbReference type="GO" id="GO:0008270">
    <property type="term" value="F:zinc ion binding"/>
    <property type="evidence" value="ECO:0007669"/>
    <property type="project" value="UniProtKB-KW"/>
</dbReference>
<dbReference type="OrthoDB" id="5771769at2759"/>
<evidence type="ECO:0000256" key="5">
    <source>
        <dbReference type="ARBA" id="ARBA00023015"/>
    </source>
</evidence>
<evidence type="ECO:0000256" key="3">
    <source>
        <dbReference type="ARBA" id="ARBA00022771"/>
    </source>
</evidence>
<dbReference type="FunFam" id="3.30.50.10:FF:000030">
    <property type="entry name" value="Nuclear Hormone Receptor family"/>
    <property type="match status" value="1"/>
</dbReference>
<evidence type="ECO:0000313" key="12">
    <source>
        <dbReference type="EMBL" id="CAF0837154.1"/>
    </source>
</evidence>
<keyword evidence="5" id="KW-0805">Transcription regulation</keyword>
<evidence type="ECO:0000313" key="14">
    <source>
        <dbReference type="Proteomes" id="UP000663828"/>
    </source>
</evidence>
<dbReference type="PANTHER" id="PTHR24082:SF473">
    <property type="entry name" value="ECDYSONE-INDUCED PROTEIN 75B, ISOFORM B"/>
    <property type="match status" value="1"/>
</dbReference>
<dbReference type="InterPro" id="IPR035500">
    <property type="entry name" value="NHR-like_dom_sf"/>
</dbReference>
<proteinExistence type="inferred from homology"/>
<dbReference type="AlphaFoldDB" id="A0A813V4F1"/>
<keyword evidence="6" id="KW-0238">DNA-binding</keyword>
<dbReference type="EMBL" id="CAJNOJ010000019">
    <property type="protein sequence ID" value="CAF0837154.1"/>
    <property type="molecule type" value="Genomic_DNA"/>
</dbReference>
<evidence type="ECO:0000256" key="8">
    <source>
        <dbReference type="ARBA" id="ARBA00023170"/>
    </source>
</evidence>
<keyword evidence="4" id="KW-0862">Zinc</keyword>
<dbReference type="GO" id="GO:0000978">
    <property type="term" value="F:RNA polymerase II cis-regulatory region sequence-specific DNA binding"/>
    <property type="evidence" value="ECO:0007669"/>
    <property type="project" value="TreeGrafter"/>
</dbReference>
<keyword evidence="8" id="KW-0675">Receptor</keyword>
<evidence type="ECO:0000256" key="9">
    <source>
        <dbReference type="ARBA" id="ARBA00023242"/>
    </source>
</evidence>
<name>A0A813V4F1_ADIRI</name>
<gene>
    <name evidence="12" type="ORF">EDS130_LOCUS6650</name>
    <name evidence="13" type="ORF">XAT740_LOCUS47693</name>
</gene>
<comment type="caution">
    <text evidence="12">The sequence shown here is derived from an EMBL/GenBank/DDBJ whole genome shotgun (WGS) entry which is preliminary data.</text>
</comment>
<dbReference type="Proteomes" id="UP000663852">
    <property type="component" value="Unassembled WGS sequence"/>
</dbReference>
<dbReference type="GO" id="GO:0004879">
    <property type="term" value="F:nuclear receptor activity"/>
    <property type="evidence" value="ECO:0007669"/>
    <property type="project" value="TreeGrafter"/>
</dbReference>
<dbReference type="Gene3D" id="1.10.565.10">
    <property type="entry name" value="Retinoid X Receptor"/>
    <property type="match status" value="1"/>
</dbReference>
<comment type="similarity">
    <text evidence="1">Belongs to the nuclear hormone receptor family.</text>
</comment>
<keyword evidence="2" id="KW-0479">Metal-binding</keyword>